<organism evidence="1 2">
    <name type="scientific">Plasmodium brasilianum</name>
    <dbReference type="NCBI Taxonomy" id="5824"/>
    <lineage>
        <taxon>Eukaryota</taxon>
        <taxon>Sar</taxon>
        <taxon>Alveolata</taxon>
        <taxon>Apicomplexa</taxon>
        <taxon>Aconoidasida</taxon>
        <taxon>Haemosporida</taxon>
        <taxon>Plasmodiidae</taxon>
        <taxon>Plasmodium</taxon>
        <taxon>Plasmodium (Plasmodium)</taxon>
    </lineage>
</organism>
<evidence type="ECO:0000313" key="2">
    <source>
        <dbReference type="Proteomes" id="UP001056978"/>
    </source>
</evidence>
<protein>
    <submittedName>
        <fullName evidence="1">Uncharacterized protein</fullName>
    </submittedName>
</protein>
<keyword evidence="2" id="KW-1185">Reference proteome</keyword>
<name>A0ACB9Y2D4_PLABR</name>
<evidence type="ECO:0000313" key="1">
    <source>
        <dbReference type="EMBL" id="KAI4835534.1"/>
    </source>
</evidence>
<comment type="caution">
    <text evidence="1">The sequence shown here is derived from an EMBL/GenBank/DDBJ whole genome shotgun (WGS) entry which is preliminary data.</text>
</comment>
<gene>
    <name evidence="1" type="ORF">MKS88_004744</name>
</gene>
<accession>A0ACB9Y2D4</accession>
<dbReference type="EMBL" id="CM043781">
    <property type="protein sequence ID" value="KAI4835534.1"/>
    <property type="molecule type" value="Genomic_DNA"/>
</dbReference>
<proteinExistence type="predicted"/>
<reference evidence="1" key="1">
    <citation type="submission" date="2022-06" db="EMBL/GenBank/DDBJ databases">
        <title>The First Complete Genome of the Simian Malaria Parasite Plasmodium brasilianum.</title>
        <authorList>
            <person name="Bajic M."/>
            <person name="Ravishankar S."/>
        </authorList>
    </citation>
    <scope>NUCLEOTIDE SEQUENCE</scope>
    <source>
        <strain evidence="1">Bolivian I</strain>
    </source>
</reference>
<dbReference type="Proteomes" id="UP001056978">
    <property type="component" value="Chromosome 13"/>
</dbReference>
<sequence length="153" mass="18034">MIINELSFEKSIYLIGSKIYEQEKCKDLESVDIDEDYLIFCSKYKSIVYAYSSRSCNSKPENFGESKIERDEEHDYMKILTSYICMIHSTTETQNIYVFPSNELGKEYKITIDDTLLFLKTITRKIKIIPEHQLLLQHSKRLLKLNVKKISTL</sequence>